<evidence type="ECO:0000256" key="10">
    <source>
        <dbReference type="ARBA" id="ARBA00048954"/>
    </source>
</evidence>
<dbReference type="PROSITE" id="PS51199">
    <property type="entry name" value="SF4_HELICASE"/>
    <property type="match status" value="1"/>
</dbReference>
<evidence type="ECO:0000256" key="11">
    <source>
        <dbReference type="NCBIfam" id="TIGR00665"/>
    </source>
</evidence>
<evidence type="ECO:0000256" key="4">
    <source>
        <dbReference type="ARBA" id="ARBA00022741"/>
    </source>
</evidence>
<keyword evidence="9" id="KW-0413">Isomerase</keyword>
<comment type="similarity">
    <text evidence="1 12">Belongs to the helicase family. DnaB subfamily.</text>
</comment>
<feature type="compositionally biased region" description="Polar residues" evidence="13">
    <location>
        <begin position="1"/>
        <end position="10"/>
    </location>
</feature>
<dbReference type="Gene3D" id="1.10.860.10">
    <property type="entry name" value="DNAb Helicase, Chain A"/>
    <property type="match status" value="1"/>
</dbReference>
<reference evidence="15 16" key="1">
    <citation type="submission" date="2019-05" db="EMBL/GenBank/DDBJ databases">
        <title>Nesterenkonia sp. GY074 isolated from the Southern Atlantic Ocean.</title>
        <authorList>
            <person name="Zhang G."/>
        </authorList>
    </citation>
    <scope>NUCLEOTIDE SEQUENCE [LARGE SCALE GENOMIC DNA]</scope>
    <source>
        <strain evidence="15 16">GY074</strain>
    </source>
</reference>
<dbReference type="Gene3D" id="3.40.50.300">
    <property type="entry name" value="P-loop containing nucleotide triphosphate hydrolases"/>
    <property type="match status" value="1"/>
</dbReference>
<dbReference type="GO" id="GO:0016887">
    <property type="term" value="F:ATP hydrolysis activity"/>
    <property type="evidence" value="ECO:0007669"/>
    <property type="project" value="RHEA"/>
</dbReference>
<dbReference type="InterPro" id="IPR007693">
    <property type="entry name" value="DNA_helicase_DnaB-like_N"/>
</dbReference>
<dbReference type="Pfam" id="PF00772">
    <property type="entry name" value="DnaB"/>
    <property type="match status" value="1"/>
</dbReference>
<dbReference type="NCBIfam" id="NF004384">
    <property type="entry name" value="PRK05748.1"/>
    <property type="match status" value="1"/>
</dbReference>
<evidence type="ECO:0000256" key="13">
    <source>
        <dbReference type="SAM" id="MobiDB-lite"/>
    </source>
</evidence>
<name>A0A5R9BAG9_9MICC</name>
<evidence type="ECO:0000256" key="6">
    <source>
        <dbReference type="ARBA" id="ARBA00022806"/>
    </source>
</evidence>
<keyword evidence="2 12" id="KW-0639">Primosome</keyword>
<comment type="catalytic activity">
    <reaction evidence="10 12">
        <text>ATP + H2O = ADP + phosphate + H(+)</text>
        <dbReference type="Rhea" id="RHEA:13065"/>
        <dbReference type="ChEBI" id="CHEBI:15377"/>
        <dbReference type="ChEBI" id="CHEBI:15378"/>
        <dbReference type="ChEBI" id="CHEBI:30616"/>
        <dbReference type="ChEBI" id="CHEBI:43474"/>
        <dbReference type="ChEBI" id="CHEBI:456216"/>
        <dbReference type="EC" id="5.6.2.3"/>
    </reaction>
</comment>
<dbReference type="InterPro" id="IPR036185">
    <property type="entry name" value="DNA_heli_DnaB-like_N_sf"/>
</dbReference>
<dbReference type="SUPFAM" id="SSF52540">
    <property type="entry name" value="P-loop containing nucleoside triphosphate hydrolases"/>
    <property type="match status" value="1"/>
</dbReference>
<dbReference type="Proteomes" id="UP000310458">
    <property type="component" value="Unassembled WGS sequence"/>
</dbReference>
<dbReference type="AlphaFoldDB" id="A0A5R9BAG9"/>
<dbReference type="FunFam" id="3.40.50.300:FF:000351">
    <property type="entry name" value="Replicative DNA helicase"/>
    <property type="match status" value="1"/>
</dbReference>
<dbReference type="InterPro" id="IPR016136">
    <property type="entry name" value="DNA_helicase_N/primase_C"/>
</dbReference>
<dbReference type="PANTHER" id="PTHR30153:SF2">
    <property type="entry name" value="REPLICATIVE DNA HELICASE"/>
    <property type="match status" value="1"/>
</dbReference>
<feature type="region of interest" description="Disordered" evidence="13">
    <location>
        <begin position="1"/>
        <end position="22"/>
    </location>
</feature>
<protein>
    <recommendedName>
        <fullName evidence="11 12">Replicative DNA helicase</fullName>
        <ecNumber evidence="11 12">5.6.2.3</ecNumber>
    </recommendedName>
</protein>
<evidence type="ECO:0000256" key="8">
    <source>
        <dbReference type="ARBA" id="ARBA00023125"/>
    </source>
</evidence>
<evidence type="ECO:0000313" key="15">
    <source>
        <dbReference type="EMBL" id="TLP95069.1"/>
    </source>
</evidence>
<dbReference type="FunFam" id="1.10.860.10:FF:000001">
    <property type="entry name" value="Replicative DNA helicase"/>
    <property type="match status" value="1"/>
</dbReference>
<dbReference type="PANTHER" id="PTHR30153">
    <property type="entry name" value="REPLICATIVE DNA HELICASE DNAB"/>
    <property type="match status" value="1"/>
</dbReference>
<evidence type="ECO:0000256" key="9">
    <source>
        <dbReference type="ARBA" id="ARBA00023235"/>
    </source>
</evidence>
<comment type="function">
    <text evidence="12">The main replicative DNA helicase, it participates in initiation and elongation during chromosome replication. Travels ahead of the DNA replisome, separating dsDNA into templates for DNA synthesis. A processive ATP-dependent 5'-3' DNA helicase it has DNA-dependent ATPase activity.</text>
</comment>
<keyword evidence="4 12" id="KW-0547">Nucleotide-binding</keyword>
<dbReference type="InterPro" id="IPR007694">
    <property type="entry name" value="DNA_helicase_DnaB-like_C"/>
</dbReference>
<gene>
    <name evidence="15" type="primary">dnaB</name>
    <name evidence="15" type="ORF">FEF26_10675</name>
</gene>
<dbReference type="GO" id="GO:1990077">
    <property type="term" value="C:primosome complex"/>
    <property type="evidence" value="ECO:0007669"/>
    <property type="project" value="UniProtKB-UniRule"/>
</dbReference>
<dbReference type="NCBIfam" id="TIGR00665">
    <property type="entry name" value="DnaB"/>
    <property type="match status" value="1"/>
</dbReference>
<evidence type="ECO:0000256" key="5">
    <source>
        <dbReference type="ARBA" id="ARBA00022801"/>
    </source>
</evidence>
<proteinExistence type="inferred from homology"/>
<dbReference type="InterPro" id="IPR027417">
    <property type="entry name" value="P-loop_NTPase"/>
</dbReference>
<dbReference type="SUPFAM" id="SSF48024">
    <property type="entry name" value="N-terminal domain of DnaB helicase"/>
    <property type="match status" value="1"/>
</dbReference>
<keyword evidence="7 12" id="KW-0067">ATP-binding</keyword>
<dbReference type="GO" id="GO:0006269">
    <property type="term" value="P:DNA replication, synthesis of primer"/>
    <property type="evidence" value="ECO:0007669"/>
    <property type="project" value="UniProtKB-UniRule"/>
</dbReference>
<accession>A0A5R9BAG9</accession>
<sequence>MSVETYNPSTGAGAESRTPPQDMVAEQSVLGGMMLSKDAIADVVEVVRGGDFYRPAHEMIFEAIIDLYGRGEPADVVTISDQLTKTQQLQRIGGPAYLHNLAQAVPTAANAAFYADIVRERAVLRRLVEAGTKIVQLGHTSDGEVDSIVNEAQAEIYNVAENRQTSDYSRLSEVLAPTIEEIELNAANDGTLSGIPTGFRELDELTHGFHGGQLIVIAARPAMGKSVLALDFSRSAAVTHRMTTAFFSLEMSKVELTMRLLAAESQVLFGDLRKGSSLKDQDWEKMARAMDKLEQAPLFIDDAPNLTLMEIRAKCRRLKQRENLKLVVVDYLQLLMSGKRVESRQQEVSEFSRTLKLLAKELDVPIIALSQLNRGSEQRPDKKPQVSDLRESGAIEQDADMVMLLHRPEVYDKETERAGEADIIVAKNRNGPARDITVAFQGHFQRFRDMARDF</sequence>
<dbReference type="InterPro" id="IPR007692">
    <property type="entry name" value="DNA_helicase_DnaB"/>
</dbReference>
<dbReference type="CDD" id="cd00984">
    <property type="entry name" value="DnaB_C"/>
    <property type="match status" value="1"/>
</dbReference>
<evidence type="ECO:0000256" key="3">
    <source>
        <dbReference type="ARBA" id="ARBA00022705"/>
    </source>
</evidence>
<evidence type="ECO:0000313" key="16">
    <source>
        <dbReference type="Proteomes" id="UP000310458"/>
    </source>
</evidence>
<evidence type="ECO:0000256" key="12">
    <source>
        <dbReference type="RuleBase" id="RU362085"/>
    </source>
</evidence>
<evidence type="ECO:0000256" key="7">
    <source>
        <dbReference type="ARBA" id="ARBA00022840"/>
    </source>
</evidence>
<organism evidence="15 16">
    <name type="scientific">Nesterenkonia salmonea</name>
    <dbReference type="NCBI Taxonomy" id="1804987"/>
    <lineage>
        <taxon>Bacteria</taxon>
        <taxon>Bacillati</taxon>
        <taxon>Actinomycetota</taxon>
        <taxon>Actinomycetes</taxon>
        <taxon>Micrococcales</taxon>
        <taxon>Micrococcaceae</taxon>
        <taxon>Nesterenkonia</taxon>
    </lineage>
</organism>
<dbReference type="GO" id="GO:0003677">
    <property type="term" value="F:DNA binding"/>
    <property type="evidence" value="ECO:0007669"/>
    <property type="project" value="UniProtKB-UniRule"/>
</dbReference>
<dbReference type="OrthoDB" id="9773982at2"/>
<dbReference type="RefSeq" id="WP_138253529.1">
    <property type="nucleotide sequence ID" value="NZ_VAVZ01000029.1"/>
</dbReference>
<evidence type="ECO:0000259" key="14">
    <source>
        <dbReference type="PROSITE" id="PS51199"/>
    </source>
</evidence>
<keyword evidence="6 12" id="KW-0347">Helicase</keyword>
<dbReference type="Pfam" id="PF03796">
    <property type="entry name" value="DnaB_C"/>
    <property type="match status" value="1"/>
</dbReference>
<keyword evidence="3 12" id="KW-0235">DNA replication</keyword>
<keyword evidence="5 12" id="KW-0378">Hydrolase</keyword>
<keyword evidence="16" id="KW-1185">Reference proteome</keyword>
<dbReference type="EMBL" id="VAVZ01000029">
    <property type="protein sequence ID" value="TLP95069.1"/>
    <property type="molecule type" value="Genomic_DNA"/>
</dbReference>
<evidence type="ECO:0000256" key="1">
    <source>
        <dbReference type="ARBA" id="ARBA00008428"/>
    </source>
</evidence>
<comment type="caution">
    <text evidence="15">The sequence shown here is derived from an EMBL/GenBank/DDBJ whole genome shotgun (WGS) entry which is preliminary data.</text>
</comment>
<feature type="domain" description="SF4 helicase" evidence="14">
    <location>
        <begin position="188"/>
        <end position="454"/>
    </location>
</feature>
<dbReference type="GO" id="GO:0005829">
    <property type="term" value="C:cytosol"/>
    <property type="evidence" value="ECO:0007669"/>
    <property type="project" value="TreeGrafter"/>
</dbReference>
<keyword evidence="8 12" id="KW-0238">DNA-binding</keyword>
<evidence type="ECO:0000256" key="2">
    <source>
        <dbReference type="ARBA" id="ARBA00022515"/>
    </source>
</evidence>
<dbReference type="GO" id="GO:0043139">
    <property type="term" value="F:5'-3' DNA helicase activity"/>
    <property type="evidence" value="ECO:0007669"/>
    <property type="project" value="UniProtKB-EC"/>
</dbReference>
<dbReference type="EC" id="5.6.2.3" evidence="11 12"/>
<dbReference type="GO" id="GO:0005524">
    <property type="term" value="F:ATP binding"/>
    <property type="evidence" value="ECO:0007669"/>
    <property type="project" value="UniProtKB-UniRule"/>
</dbReference>